<accession>A0ABT8JAE7</accession>
<keyword evidence="3" id="KW-1185">Reference proteome</keyword>
<gene>
    <name evidence="2" type="ORF">P5G61_12555</name>
</gene>
<dbReference type="Proteomes" id="UP001174205">
    <property type="component" value="Unassembled WGS sequence"/>
</dbReference>
<keyword evidence="2" id="KW-0238">DNA-binding</keyword>
<evidence type="ECO:0000313" key="2">
    <source>
        <dbReference type="EMBL" id="MDN4602061.1"/>
    </source>
</evidence>
<dbReference type="InterPro" id="IPR000119">
    <property type="entry name" value="Hist_DNA-bd"/>
</dbReference>
<dbReference type="RefSeq" id="WP_301246745.1">
    <property type="nucleotide sequence ID" value="NZ_JAROCD010000005.1"/>
</dbReference>
<dbReference type="Pfam" id="PF00216">
    <property type="entry name" value="Bac_DNA_binding"/>
    <property type="match status" value="1"/>
</dbReference>
<sequence length="113" mass="13112">MANKHLKDIIRETTEVLKEESHQHGALHEIHPNDVERVLRRGLDTILENLVQGNRIYLINSFNLEPKDYDAKYVKNPQTGEPMVIEPYRAILIKPSESAKKRLKVGKKTYPLK</sequence>
<proteinExistence type="inferred from homology"/>
<dbReference type="Gene3D" id="4.10.520.10">
    <property type="entry name" value="IHF-like DNA-binding proteins"/>
    <property type="match status" value="1"/>
</dbReference>
<protein>
    <submittedName>
        <fullName evidence="2">HU family DNA-binding protein</fullName>
    </submittedName>
</protein>
<dbReference type="SUPFAM" id="SSF47729">
    <property type="entry name" value="IHF-like DNA-binding proteins"/>
    <property type="match status" value="1"/>
</dbReference>
<dbReference type="SMART" id="SM00411">
    <property type="entry name" value="BHL"/>
    <property type="match status" value="1"/>
</dbReference>
<dbReference type="InterPro" id="IPR010992">
    <property type="entry name" value="IHF-like_DNA-bd_dom_sf"/>
</dbReference>
<evidence type="ECO:0000313" key="3">
    <source>
        <dbReference type="Proteomes" id="UP001174205"/>
    </source>
</evidence>
<dbReference type="EMBL" id="JAROCD010000005">
    <property type="protein sequence ID" value="MDN4602061.1"/>
    <property type="molecule type" value="Genomic_DNA"/>
</dbReference>
<reference evidence="2" key="1">
    <citation type="submission" date="2023-03" db="EMBL/GenBank/DDBJ databases">
        <title>MT1 and MT2 Draft Genomes of Novel Species.</title>
        <authorList>
            <person name="Venkateswaran K."/>
        </authorList>
    </citation>
    <scope>NUCLEOTIDE SEQUENCE</scope>
    <source>
        <strain evidence="2">F6_3S_P_1C</strain>
    </source>
</reference>
<comment type="caution">
    <text evidence="2">The sequence shown here is derived from an EMBL/GenBank/DDBJ whole genome shotgun (WGS) entry which is preliminary data.</text>
</comment>
<name>A0ABT8JAE7_9BACL</name>
<comment type="similarity">
    <text evidence="1">Belongs to the bacterial histone-like protein family.</text>
</comment>
<evidence type="ECO:0000256" key="1">
    <source>
        <dbReference type="RuleBase" id="RU003939"/>
    </source>
</evidence>
<organism evidence="2 3">
    <name type="scientific">Paenibacillus vandeheii</name>
    <dbReference type="NCBI Taxonomy" id="3035917"/>
    <lineage>
        <taxon>Bacteria</taxon>
        <taxon>Bacillati</taxon>
        <taxon>Bacillota</taxon>
        <taxon>Bacilli</taxon>
        <taxon>Bacillales</taxon>
        <taxon>Paenibacillaceae</taxon>
        <taxon>Paenibacillus</taxon>
    </lineage>
</organism>
<dbReference type="GO" id="GO:0003677">
    <property type="term" value="F:DNA binding"/>
    <property type="evidence" value="ECO:0007669"/>
    <property type="project" value="UniProtKB-KW"/>
</dbReference>